<keyword evidence="2" id="KW-1185">Reference proteome</keyword>
<proteinExistence type="predicted"/>
<reference evidence="1 2" key="1">
    <citation type="journal article" date="2024" name="Nat. Commun.">
        <title>Phylogenomics reveals the evolutionary origins of lichenization in chlorophyte algae.</title>
        <authorList>
            <person name="Puginier C."/>
            <person name="Libourel C."/>
            <person name="Otte J."/>
            <person name="Skaloud P."/>
            <person name="Haon M."/>
            <person name="Grisel S."/>
            <person name="Petersen M."/>
            <person name="Berrin J.G."/>
            <person name="Delaux P.M."/>
            <person name="Dal Grande F."/>
            <person name="Keller J."/>
        </authorList>
    </citation>
    <scope>NUCLEOTIDE SEQUENCE [LARGE SCALE GENOMIC DNA]</scope>
    <source>
        <strain evidence="1 2">SAG 2043</strain>
    </source>
</reference>
<dbReference type="EMBL" id="JALJOR010000016">
    <property type="protein sequence ID" value="KAK9805126.1"/>
    <property type="molecule type" value="Genomic_DNA"/>
</dbReference>
<sequence length="196" mass="21874">MDRVTPGGSATASGQFEVLQMVPRAHRLSVAAAYRTEAEFLAAAEQFTPFDPPNEPHVAQRNLTVVVQGIGMSALHAVISTLGLPSEKFQKLEAACLTGEQRRPISNKTLKYFDFTGEERRSVLLAVLKKEQEMQREAKKAATSELGGWSWPIFALYGRNTMENYETYYGERSEASCDELHKGWSAQWQVFLVVVS</sequence>
<dbReference type="Proteomes" id="UP001489004">
    <property type="component" value="Unassembled WGS sequence"/>
</dbReference>
<name>A0AAW1P9J7_9CHLO</name>
<gene>
    <name evidence="1" type="ORF">WJX72_000511</name>
</gene>
<accession>A0AAW1P9J7</accession>
<evidence type="ECO:0000313" key="1">
    <source>
        <dbReference type="EMBL" id="KAK9805126.1"/>
    </source>
</evidence>
<protein>
    <submittedName>
        <fullName evidence="1">Uncharacterized protein</fullName>
    </submittedName>
</protein>
<evidence type="ECO:0000313" key="2">
    <source>
        <dbReference type="Proteomes" id="UP001489004"/>
    </source>
</evidence>
<dbReference type="AlphaFoldDB" id="A0AAW1P9J7"/>
<organism evidence="1 2">
    <name type="scientific">[Myrmecia] bisecta</name>
    <dbReference type="NCBI Taxonomy" id="41462"/>
    <lineage>
        <taxon>Eukaryota</taxon>
        <taxon>Viridiplantae</taxon>
        <taxon>Chlorophyta</taxon>
        <taxon>core chlorophytes</taxon>
        <taxon>Trebouxiophyceae</taxon>
        <taxon>Trebouxiales</taxon>
        <taxon>Trebouxiaceae</taxon>
        <taxon>Myrmecia</taxon>
    </lineage>
</organism>
<comment type="caution">
    <text evidence="1">The sequence shown here is derived from an EMBL/GenBank/DDBJ whole genome shotgun (WGS) entry which is preliminary data.</text>
</comment>